<dbReference type="InterPro" id="IPR032092">
    <property type="entry name" value="PilW"/>
</dbReference>
<reference evidence="2 3" key="1">
    <citation type="submission" date="2022-01" db="EMBL/GenBank/DDBJ databases">
        <title>Whole genome-based taxonomy of the Shewanellaceae.</title>
        <authorList>
            <person name="Martin-Rodriguez A.J."/>
        </authorList>
    </citation>
    <scope>NUCLEOTIDE SEQUENCE [LARGE SCALE GENOMIC DNA]</scope>
    <source>
        <strain evidence="2 3">DSM 17177</strain>
    </source>
</reference>
<organism evidence="2 3">
    <name type="scientific">Shewanella surugensis</name>
    <dbReference type="NCBI Taxonomy" id="212020"/>
    <lineage>
        <taxon>Bacteria</taxon>
        <taxon>Pseudomonadati</taxon>
        <taxon>Pseudomonadota</taxon>
        <taxon>Gammaproteobacteria</taxon>
        <taxon>Alteromonadales</taxon>
        <taxon>Shewanellaceae</taxon>
        <taxon>Shewanella</taxon>
    </lineage>
</organism>
<evidence type="ECO:0000313" key="2">
    <source>
        <dbReference type="EMBL" id="MCL1123051.1"/>
    </source>
</evidence>
<dbReference type="RefSeq" id="WP_248938341.1">
    <property type="nucleotide sequence ID" value="NZ_JAKIKS010000002.1"/>
</dbReference>
<evidence type="ECO:0000256" key="1">
    <source>
        <dbReference type="SAM" id="Phobius"/>
    </source>
</evidence>
<proteinExistence type="predicted"/>
<keyword evidence="1" id="KW-1133">Transmembrane helix</keyword>
<dbReference type="PROSITE" id="PS00409">
    <property type="entry name" value="PROKAR_NTER_METHYL"/>
    <property type="match status" value="1"/>
</dbReference>
<dbReference type="EMBL" id="JAKIKS010000002">
    <property type="protein sequence ID" value="MCL1123051.1"/>
    <property type="molecule type" value="Genomic_DNA"/>
</dbReference>
<gene>
    <name evidence="2" type="ORF">L2764_00795</name>
</gene>
<evidence type="ECO:0000313" key="3">
    <source>
        <dbReference type="Proteomes" id="UP001203423"/>
    </source>
</evidence>
<keyword evidence="1" id="KW-0812">Transmembrane</keyword>
<keyword evidence="3" id="KW-1185">Reference proteome</keyword>
<dbReference type="Pfam" id="PF16074">
    <property type="entry name" value="PilW"/>
    <property type="match status" value="1"/>
</dbReference>
<sequence>MHGQKGLSLVELMIAMVIGLFVSAGVLTIFIMSANNVTTTSHFNQLQENGRIALDFIERDLQMQGFMAEFTGEDFLLGVNTQINAPALTDEQDCIGSGLNNESFPNLMPAHFRLLWGYEQGVSDESLNCLTGVTTNTDVLQLKRLIGPNVTVFDDNRYYVGMSNNEAIFFAGDQSTPILDNARFWEYQHHVYFIKEDNGMPVLMRRILANGGMKTSSSVEQLVEGVENIRVLYGFDNDGDRSADSFMPAENVTSLMWDQGAVALRIFLLIRTLYEDKNFTNTTSYRLGDKEIAASNDGFRRKVMMKTLALENALIAD</sequence>
<protein>
    <submittedName>
        <fullName evidence="2">PilW family protein</fullName>
    </submittedName>
</protein>
<accession>A0ABT0L7C1</accession>
<feature type="transmembrane region" description="Helical" evidence="1">
    <location>
        <begin position="12"/>
        <end position="32"/>
    </location>
</feature>
<dbReference type="NCBIfam" id="TIGR02532">
    <property type="entry name" value="IV_pilin_GFxxxE"/>
    <property type="match status" value="1"/>
</dbReference>
<name>A0ABT0L7C1_9GAMM</name>
<dbReference type="Proteomes" id="UP001203423">
    <property type="component" value="Unassembled WGS sequence"/>
</dbReference>
<dbReference type="Pfam" id="PF07963">
    <property type="entry name" value="N_methyl"/>
    <property type="match status" value="1"/>
</dbReference>
<comment type="caution">
    <text evidence="2">The sequence shown here is derived from an EMBL/GenBank/DDBJ whole genome shotgun (WGS) entry which is preliminary data.</text>
</comment>
<keyword evidence="1" id="KW-0472">Membrane</keyword>
<dbReference type="InterPro" id="IPR012902">
    <property type="entry name" value="N_methyl_site"/>
</dbReference>